<dbReference type="AlphaFoldDB" id="A0A4C1Z022"/>
<evidence type="ECO:0000256" key="1">
    <source>
        <dbReference type="SAM" id="MobiDB-lite"/>
    </source>
</evidence>
<evidence type="ECO:0000313" key="3">
    <source>
        <dbReference type="Proteomes" id="UP000299102"/>
    </source>
</evidence>
<proteinExistence type="predicted"/>
<name>A0A4C1Z022_EUMVA</name>
<organism evidence="2 3">
    <name type="scientific">Eumeta variegata</name>
    <name type="common">Bagworm moth</name>
    <name type="synonym">Eumeta japonica</name>
    <dbReference type="NCBI Taxonomy" id="151549"/>
    <lineage>
        <taxon>Eukaryota</taxon>
        <taxon>Metazoa</taxon>
        <taxon>Ecdysozoa</taxon>
        <taxon>Arthropoda</taxon>
        <taxon>Hexapoda</taxon>
        <taxon>Insecta</taxon>
        <taxon>Pterygota</taxon>
        <taxon>Neoptera</taxon>
        <taxon>Endopterygota</taxon>
        <taxon>Lepidoptera</taxon>
        <taxon>Glossata</taxon>
        <taxon>Ditrysia</taxon>
        <taxon>Tineoidea</taxon>
        <taxon>Psychidae</taxon>
        <taxon>Oiketicinae</taxon>
        <taxon>Eumeta</taxon>
    </lineage>
</organism>
<accession>A0A4C1Z022</accession>
<reference evidence="2 3" key="1">
    <citation type="journal article" date="2019" name="Commun. Biol.">
        <title>The bagworm genome reveals a unique fibroin gene that provides high tensile strength.</title>
        <authorList>
            <person name="Kono N."/>
            <person name="Nakamura H."/>
            <person name="Ohtoshi R."/>
            <person name="Tomita M."/>
            <person name="Numata K."/>
            <person name="Arakawa K."/>
        </authorList>
    </citation>
    <scope>NUCLEOTIDE SEQUENCE [LARGE SCALE GENOMIC DNA]</scope>
</reference>
<evidence type="ECO:0000313" key="2">
    <source>
        <dbReference type="EMBL" id="GBP80533.1"/>
    </source>
</evidence>
<dbReference type="EMBL" id="BGZK01001467">
    <property type="protein sequence ID" value="GBP80533.1"/>
    <property type="molecule type" value="Genomic_DNA"/>
</dbReference>
<dbReference type="Proteomes" id="UP000299102">
    <property type="component" value="Unassembled WGS sequence"/>
</dbReference>
<feature type="region of interest" description="Disordered" evidence="1">
    <location>
        <begin position="20"/>
        <end position="70"/>
    </location>
</feature>
<feature type="compositionally biased region" description="Basic and acidic residues" evidence="1">
    <location>
        <begin position="28"/>
        <end position="39"/>
    </location>
</feature>
<protein>
    <submittedName>
        <fullName evidence="2">Uncharacterized protein</fullName>
    </submittedName>
</protein>
<gene>
    <name evidence="2" type="ORF">EVAR_39403_1</name>
</gene>
<comment type="caution">
    <text evidence="2">The sequence shown here is derived from an EMBL/GenBank/DDBJ whole genome shotgun (WGS) entry which is preliminary data.</text>
</comment>
<sequence>MTLVYQVGVEGTTGLRVVDSGGGNGCAGDRRLGQSERQRNTPQIIRYELGNSERQEQACRNRQARPEQLP</sequence>
<keyword evidence="3" id="KW-1185">Reference proteome</keyword>